<dbReference type="GO" id="GO:0043066">
    <property type="term" value="P:negative regulation of apoptotic process"/>
    <property type="evidence" value="ECO:0007669"/>
    <property type="project" value="TreeGrafter"/>
</dbReference>
<dbReference type="Gene3D" id="3.10.110.10">
    <property type="entry name" value="Ubiquitin Conjugating Enzyme"/>
    <property type="match status" value="1"/>
</dbReference>
<feature type="domain" description="UBC core" evidence="12">
    <location>
        <begin position="7"/>
        <end position="164"/>
    </location>
</feature>
<keyword evidence="4" id="KW-0053">Apoptosis</keyword>
<evidence type="ECO:0000256" key="7">
    <source>
        <dbReference type="ARBA" id="ARBA00022840"/>
    </source>
</evidence>
<dbReference type="GO" id="GO:0006915">
    <property type="term" value="P:apoptotic process"/>
    <property type="evidence" value="ECO:0007669"/>
    <property type="project" value="UniProtKB-KW"/>
</dbReference>
<protein>
    <recommendedName>
        <fullName evidence="8">Ubiquitin-conjugating enzyme E2 Z</fullName>
    </recommendedName>
    <alternativeName>
        <fullName evidence="9">E2 ubiquitin-conjugating enzyme Z</fullName>
    </alternativeName>
    <alternativeName>
        <fullName evidence="11">Ubiquitin carrier protein Z</fullName>
    </alternativeName>
    <alternativeName>
        <fullName evidence="10">Ubiquitin-protein ligase Z</fullName>
    </alternativeName>
</protein>
<dbReference type="GO" id="GO:0005737">
    <property type="term" value="C:cytoplasm"/>
    <property type="evidence" value="ECO:0007669"/>
    <property type="project" value="UniProtKB-SubCell"/>
</dbReference>
<comment type="subcellular location">
    <subcellularLocation>
        <location evidence="1">Cytoplasm</location>
    </subcellularLocation>
</comment>
<dbReference type="InterPro" id="IPR000608">
    <property type="entry name" value="UBC"/>
</dbReference>
<dbReference type="AlphaFoldDB" id="A0A6C0LIZ5"/>
<evidence type="ECO:0000256" key="3">
    <source>
        <dbReference type="ARBA" id="ARBA00022679"/>
    </source>
</evidence>
<dbReference type="GO" id="GO:0004869">
    <property type="term" value="F:cysteine-type endopeptidase inhibitor activity"/>
    <property type="evidence" value="ECO:0007669"/>
    <property type="project" value="TreeGrafter"/>
</dbReference>
<evidence type="ECO:0000256" key="8">
    <source>
        <dbReference type="ARBA" id="ARBA00039894"/>
    </source>
</evidence>
<keyword evidence="3" id="KW-0808">Transferase</keyword>
<keyword evidence="5" id="KW-0547">Nucleotide-binding</keyword>
<keyword evidence="7" id="KW-0067">ATP-binding</keyword>
<dbReference type="Pfam" id="PF00179">
    <property type="entry name" value="UQ_con"/>
    <property type="match status" value="1"/>
</dbReference>
<evidence type="ECO:0000256" key="2">
    <source>
        <dbReference type="ARBA" id="ARBA00022490"/>
    </source>
</evidence>
<dbReference type="GO" id="GO:0016740">
    <property type="term" value="F:transferase activity"/>
    <property type="evidence" value="ECO:0007669"/>
    <property type="project" value="UniProtKB-KW"/>
</dbReference>
<dbReference type="SMART" id="SM00212">
    <property type="entry name" value="UBCc"/>
    <property type="match status" value="1"/>
</dbReference>
<evidence type="ECO:0000256" key="6">
    <source>
        <dbReference type="ARBA" id="ARBA00022786"/>
    </source>
</evidence>
<dbReference type="EMBL" id="MN740506">
    <property type="protein sequence ID" value="QHU30400.1"/>
    <property type="molecule type" value="Genomic_DNA"/>
</dbReference>
<evidence type="ECO:0000256" key="5">
    <source>
        <dbReference type="ARBA" id="ARBA00022741"/>
    </source>
</evidence>
<evidence type="ECO:0000256" key="4">
    <source>
        <dbReference type="ARBA" id="ARBA00022703"/>
    </source>
</evidence>
<proteinExistence type="predicted"/>
<reference evidence="13" key="1">
    <citation type="journal article" date="2020" name="Nature">
        <title>Giant virus diversity and host interactions through global metagenomics.</title>
        <authorList>
            <person name="Schulz F."/>
            <person name="Roux S."/>
            <person name="Paez-Espino D."/>
            <person name="Jungbluth S."/>
            <person name="Walsh D.A."/>
            <person name="Denef V.J."/>
            <person name="McMahon K.D."/>
            <person name="Konstantinidis K.T."/>
            <person name="Eloe-Fadrosh E.A."/>
            <person name="Kyrpides N.C."/>
            <person name="Woyke T."/>
        </authorList>
    </citation>
    <scope>NUCLEOTIDE SEQUENCE</scope>
    <source>
        <strain evidence="13">GVMAG-M-3300027833-11</strain>
    </source>
</reference>
<sequence>MSIISQETAKRLIKDIRAITKDPPTGIFYIHDDTNILAGKALIIGPPDTPYEGGYYFFRFAFPENYPHSPPKLTYCTNDGKTRMHPNLYKNGKVCLSLLNTWSGDAWTGCNTITSILLVIRSIMTKEPLVHEPGLDNKHRDFYKYEEIIRYKNIQLATINVFNQPYYKTEFSDLFEIAKSDFLENLEKKKEILDQAANIWKNGFLDKSSGKTESSSNNVVYTSIYSMAIEIDYESLTDKLSEVADILAK</sequence>
<evidence type="ECO:0000256" key="10">
    <source>
        <dbReference type="ARBA" id="ARBA00042316"/>
    </source>
</evidence>
<evidence type="ECO:0000256" key="9">
    <source>
        <dbReference type="ARBA" id="ARBA00041798"/>
    </source>
</evidence>
<organism evidence="13">
    <name type="scientific">viral metagenome</name>
    <dbReference type="NCBI Taxonomy" id="1070528"/>
    <lineage>
        <taxon>unclassified sequences</taxon>
        <taxon>metagenomes</taxon>
        <taxon>organismal metagenomes</taxon>
    </lineage>
</organism>
<dbReference type="PANTHER" id="PTHR46116">
    <property type="entry name" value="(E3-INDEPENDENT) E2 UBIQUITIN-CONJUGATING ENZYME"/>
    <property type="match status" value="1"/>
</dbReference>
<keyword evidence="6" id="KW-0833">Ubl conjugation pathway</keyword>
<dbReference type="GO" id="GO:0005524">
    <property type="term" value="F:ATP binding"/>
    <property type="evidence" value="ECO:0007669"/>
    <property type="project" value="UniProtKB-KW"/>
</dbReference>
<evidence type="ECO:0000259" key="12">
    <source>
        <dbReference type="PROSITE" id="PS50127"/>
    </source>
</evidence>
<keyword evidence="2" id="KW-0963">Cytoplasm</keyword>
<evidence type="ECO:0000256" key="1">
    <source>
        <dbReference type="ARBA" id="ARBA00004496"/>
    </source>
</evidence>
<dbReference type="InterPro" id="IPR016135">
    <property type="entry name" value="UBQ-conjugating_enzyme/RWD"/>
</dbReference>
<evidence type="ECO:0000313" key="13">
    <source>
        <dbReference type="EMBL" id="QHU30400.1"/>
    </source>
</evidence>
<dbReference type="SUPFAM" id="SSF54495">
    <property type="entry name" value="UBC-like"/>
    <property type="match status" value="1"/>
</dbReference>
<name>A0A6C0LIZ5_9ZZZZ</name>
<evidence type="ECO:0000256" key="11">
    <source>
        <dbReference type="ARBA" id="ARBA00042401"/>
    </source>
</evidence>
<dbReference type="PROSITE" id="PS50127">
    <property type="entry name" value="UBC_2"/>
    <property type="match status" value="1"/>
</dbReference>
<dbReference type="GO" id="GO:0005634">
    <property type="term" value="C:nucleus"/>
    <property type="evidence" value="ECO:0007669"/>
    <property type="project" value="TreeGrafter"/>
</dbReference>
<dbReference type="PANTHER" id="PTHR46116:SF26">
    <property type="entry name" value="UBIQUITIN-CONJUGATING ENZYME E2 Z"/>
    <property type="match status" value="1"/>
</dbReference>
<accession>A0A6C0LIZ5</accession>